<evidence type="ECO:0000259" key="4">
    <source>
        <dbReference type="PROSITE" id="PS50932"/>
    </source>
</evidence>
<dbReference type="EMBL" id="CP002545">
    <property type="protein sequence ID" value="ADY51380.1"/>
    <property type="molecule type" value="Genomic_DNA"/>
</dbReference>
<organism evidence="5 6">
    <name type="scientific">Pseudopedobacter saltans (strain ATCC 51119 / DSM 12145 / JCM 21818 / CCUG 39354 / LMG 10337 / NBRC 100064 / NCIMB 13643)</name>
    <name type="common">Pedobacter saltans</name>
    <dbReference type="NCBI Taxonomy" id="762903"/>
    <lineage>
        <taxon>Bacteria</taxon>
        <taxon>Pseudomonadati</taxon>
        <taxon>Bacteroidota</taxon>
        <taxon>Sphingobacteriia</taxon>
        <taxon>Sphingobacteriales</taxon>
        <taxon>Sphingobacteriaceae</taxon>
        <taxon>Pseudopedobacter</taxon>
    </lineage>
</organism>
<dbReference type="InterPro" id="IPR028082">
    <property type="entry name" value="Peripla_BP_I"/>
</dbReference>
<name>F0S982_PSESL</name>
<dbReference type="Gene3D" id="1.10.260.40">
    <property type="entry name" value="lambda repressor-like DNA-binding domains"/>
    <property type="match status" value="1"/>
</dbReference>
<dbReference type="Proteomes" id="UP000000310">
    <property type="component" value="Chromosome"/>
</dbReference>
<sequence>MKRFKPTTQRDIANVLGLSVSTVSRALNDFYGISAETKKLVLDYINEIEYYPNPMALKLRDCRSYSIGVIVSEIANSYFSQIINGIESVAYKKGYNVFVTQSHECFQQENTNIKQLISHSVDGILVSISSETTDFSGFYSLKEKGIPVVFFDRAPRDIDAHKIIVDNFEGAYKATEHLIKQGFYKIAHITNSSDLLIEEERIEGYKAALSTYNIDYNPEYVFYCQCRKNIREETEAIVNQLLHLDNRPDGIFSASDKLSTEILIALKKRNITIPKDMAFVGFTNMAEADIFECPLTTISQPALEIGEAAAKLLIGQIESKSTISQYKTKIFETELTIRESSLKCSKSEFVSESLNQ</sequence>
<evidence type="ECO:0000313" key="5">
    <source>
        <dbReference type="EMBL" id="ADY51380.1"/>
    </source>
</evidence>
<keyword evidence="1" id="KW-0805">Transcription regulation</keyword>
<dbReference type="SMART" id="SM00354">
    <property type="entry name" value="HTH_LACI"/>
    <property type="match status" value="1"/>
</dbReference>
<dbReference type="GO" id="GO:0000976">
    <property type="term" value="F:transcription cis-regulatory region binding"/>
    <property type="evidence" value="ECO:0007669"/>
    <property type="project" value="TreeGrafter"/>
</dbReference>
<evidence type="ECO:0000256" key="2">
    <source>
        <dbReference type="ARBA" id="ARBA00023125"/>
    </source>
</evidence>
<dbReference type="CDD" id="cd06267">
    <property type="entry name" value="PBP1_LacI_sugar_binding-like"/>
    <property type="match status" value="1"/>
</dbReference>
<dbReference type="Pfam" id="PF00532">
    <property type="entry name" value="Peripla_BP_1"/>
    <property type="match status" value="1"/>
</dbReference>
<dbReference type="Gene3D" id="3.40.50.2300">
    <property type="match status" value="2"/>
</dbReference>
<dbReference type="SUPFAM" id="SSF47413">
    <property type="entry name" value="lambda repressor-like DNA-binding domains"/>
    <property type="match status" value="1"/>
</dbReference>
<dbReference type="KEGG" id="psn:Pedsa_0808"/>
<keyword evidence="3" id="KW-0804">Transcription</keyword>
<dbReference type="SUPFAM" id="SSF53822">
    <property type="entry name" value="Periplasmic binding protein-like I"/>
    <property type="match status" value="1"/>
</dbReference>
<keyword evidence="6" id="KW-1185">Reference proteome</keyword>
<evidence type="ECO:0000256" key="1">
    <source>
        <dbReference type="ARBA" id="ARBA00023015"/>
    </source>
</evidence>
<accession>F0S982</accession>
<dbReference type="OrthoDB" id="9803256at2"/>
<gene>
    <name evidence="5" type="ordered locus">Pedsa_0808</name>
</gene>
<dbReference type="PROSITE" id="PS50932">
    <property type="entry name" value="HTH_LACI_2"/>
    <property type="match status" value="1"/>
</dbReference>
<dbReference type="PANTHER" id="PTHR30146:SF109">
    <property type="entry name" value="HTH-TYPE TRANSCRIPTIONAL REGULATOR GALS"/>
    <property type="match status" value="1"/>
</dbReference>
<dbReference type="HOGENOM" id="CLU_037628_6_0_10"/>
<dbReference type="InterPro" id="IPR010982">
    <property type="entry name" value="Lambda_DNA-bd_dom_sf"/>
</dbReference>
<dbReference type="PANTHER" id="PTHR30146">
    <property type="entry name" value="LACI-RELATED TRANSCRIPTIONAL REPRESSOR"/>
    <property type="match status" value="1"/>
</dbReference>
<dbReference type="eggNOG" id="COG1609">
    <property type="taxonomic scope" value="Bacteria"/>
</dbReference>
<dbReference type="STRING" id="762903.Pedsa_0808"/>
<evidence type="ECO:0000313" key="6">
    <source>
        <dbReference type="Proteomes" id="UP000000310"/>
    </source>
</evidence>
<dbReference type="InterPro" id="IPR000843">
    <property type="entry name" value="HTH_LacI"/>
</dbReference>
<keyword evidence="2" id="KW-0238">DNA-binding</keyword>
<proteinExistence type="predicted"/>
<dbReference type="AlphaFoldDB" id="F0S982"/>
<feature type="domain" description="HTH lacI-type" evidence="4">
    <location>
        <begin position="7"/>
        <end position="61"/>
    </location>
</feature>
<dbReference type="RefSeq" id="WP_013631880.1">
    <property type="nucleotide sequence ID" value="NC_015177.1"/>
</dbReference>
<evidence type="ECO:0000256" key="3">
    <source>
        <dbReference type="ARBA" id="ARBA00023163"/>
    </source>
</evidence>
<protein>
    <submittedName>
        <fullName evidence="5">Transcriptional regulator, LacI family</fullName>
    </submittedName>
</protein>
<reference evidence="5 6" key="1">
    <citation type="journal article" date="2011" name="Stand. Genomic Sci.">
        <title>Complete genome sequence of the gliding, heparinolytic Pedobacter saltans type strain (113).</title>
        <authorList>
            <person name="Liolios K."/>
            <person name="Sikorski J."/>
            <person name="Lu M."/>
            <person name="Nolan M."/>
            <person name="Lapidus A."/>
            <person name="Lucas S."/>
            <person name="Hammon N."/>
            <person name="Deshpande S."/>
            <person name="Cheng J.F."/>
            <person name="Tapia R."/>
            <person name="Han C."/>
            <person name="Goodwin L."/>
            <person name="Pitluck S."/>
            <person name="Huntemann M."/>
            <person name="Ivanova N."/>
            <person name="Pagani I."/>
            <person name="Mavromatis K."/>
            <person name="Ovchinikova G."/>
            <person name="Pati A."/>
            <person name="Chen A."/>
            <person name="Palaniappan K."/>
            <person name="Land M."/>
            <person name="Hauser L."/>
            <person name="Brambilla E.M."/>
            <person name="Kotsyurbenko O."/>
            <person name="Rohde M."/>
            <person name="Tindall B.J."/>
            <person name="Abt B."/>
            <person name="Goker M."/>
            <person name="Detter J.C."/>
            <person name="Woyke T."/>
            <person name="Bristow J."/>
            <person name="Eisen J.A."/>
            <person name="Markowitz V."/>
            <person name="Hugenholtz P."/>
            <person name="Klenk H.P."/>
            <person name="Kyrpides N.C."/>
        </authorList>
    </citation>
    <scope>NUCLEOTIDE SEQUENCE [LARGE SCALE GENOMIC DNA]</scope>
    <source>
        <strain evidence="6">ATCC 51119 / DSM 12145 / JCM 21818 / LMG 10337 / NBRC 100064 / NCIMB 13643</strain>
    </source>
</reference>
<dbReference type="GO" id="GO:0003700">
    <property type="term" value="F:DNA-binding transcription factor activity"/>
    <property type="evidence" value="ECO:0007669"/>
    <property type="project" value="TreeGrafter"/>
</dbReference>
<dbReference type="CDD" id="cd01392">
    <property type="entry name" value="HTH_LacI"/>
    <property type="match status" value="1"/>
</dbReference>
<reference evidence="6" key="2">
    <citation type="submission" date="2011-02" db="EMBL/GenBank/DDBJ databases">
        <title>The complete genome of Pedobacter saltans DSM 12145.</title>
        <authorList>
            <consortium name="US DOE Joint Genome Institute (JGI-PGF)"/>
            <person name="Lucas S."/>
            <person name="Copeland A."/>
            <person name="Lapidus A."/>
            <person name="Bruce D."/>
            <person name="Goodwin L."/>
            <person name="Pitluck S."/>
            <person name="Kyrpides N."/>
            <person name="Mavromatis K."/>
            <person name="Pagani I."/>
            <person name="Ivanova N."/>
            <person name="Ovchinnikova G."/>
            <person name="Lu M."/>
            <person name="Detter J.C."/>
            <person name="Han C."/>
            <person name="Land M."/>
            <person name="Hauser L."/>
            <person name="Markowitz V."/>
            <person name="Cheng J.-F."/>
            <person name="Hugenholtz P."/>
            <person name="Woyke T."/>
            <person name="Wu D."/>
            <person name="Tindall B."/>
            <person name="Pomrenke H.G."/>
            <person name="Brambilla E."/>
            <person name="Klenk H.-P."/>
            <person name="Eisen J.A."/>
        </authorList>
    </citation>
    <scope>NUCLEOTIDE SEQUENCE [LARGE SCALE GENOMIC DNA]</scope>
    <source>
        <strain evidence="6">ATCC 51119 / DSM 12145 / JCM 21818 / LMG 10337 / NBRC 100064 / NCIMB 13643</strain>
    </source>
</reference>
<dbReference type="Pfam" id="PF00356">
    <property type="entry name" value="LacI"/>
    <property type="match status" value="1"/>
</dbReference>
<dbReference type="InterPro" id="IPR001761">
    <property type="entry name" value="Peripla_BP/Lac1_sug-bd_dom"/>
</dbReference>